<evidence type="ECO:0000313" key="2">
    <source>
        <dbReference type="EMBL" id="KAK2094134.1"/>
    </source>
</evidence>
<gene>
    <name evidence="2" type="ORF">P7K49_027872</name>
</gene>
<feature type="region of interest" description="Disordered" evidence="1">
    <location>
        <begin position="13"/>
        <end position="76"/>
    </location>
</feature>
<dbReference type="Proteomes" id="UP001266305">
    <property type="component" value="Unassembled WGS sequence"/>
</dbReference>
<keyword evidence="3" id="KW-1185">Reference proteome</keyword>
<name>A0ABQ9UBF1_SAGOE</name>
<evidence type="ECO:0000256" key="1">
    <source>
        <dbReference type="SAM" id="MobiDB-lite"/>
    </source>
</evidence>
<sequence length="186" mass="19921">MWPLKIFPFGNPLSAPPCSPQITTPASAGEGGGKSFSLPVRSLSWGRDRKRESRAQGQAGAPQAVSRAAETVEHTPVNRGECRMGLESDLRHTDCLKSNYPSKTSGYTEARKWRGDLVLSPATTWPEQQLPPTHSPTVPGLTVDSGLLAGRGPAHACRLFPACTMDMMPTSPPHGGPRTDLPTALR</sequence>
<evidence type="ECO:0000313" key="3">
    <source>
        <dbReference type="Proteomes" id="UP001266305"/>
    </source>
</evidence>
<protein>
    <submittedName>
        <fullName evidence="2">Uncharacterized protein</fullName>
    </submittedName>
</protein>
<organism evidence="2 3">
    <name type="scientific">Saguinus oedipus</name>
    <name type="common">Cotton-top tamarin</name>
    <name type="synonym">Oedipomidas oedipus</name>
    <dbReference type="NCBI Taxonomy" id="9490"/>
    <lineage>
        <taxon>Eukaryota</taxon>
        <taxon>Metazoa</taxon>
        <taxon>Chordata</taxon>
        <taxon>Craniata</taxon>
        <taxon>Vertebrata</taxon>
        <taxon>Euteleostomi</taxon>
        <taxon>Mammalia</taxon>
        <taxon>Eutheria</taxon>
        <taxon>Euarchontoglires</taxon>
        <taxon>Primates</taxon>
        <taxon>Haplorrhini</taxon>
        <taxon>Platyrrhini</taxon>
        <taxon>Cebidae</taxon>
        <taxon>Callitrichinae</taxon>
        <taxon>Saguinus</taxon>
    </lineage>
</organism>
<proteinExistence type="predicted"/>
<reference evidence="2 3" key="1">
    <citation type="submission" date="2023-05" db="EMBL/GenBank/DDBJ databases">
        <title>B98-5 Cell Line De Novo Hybrid Assembly: An Optical Mapping Approach.</title>
        <authorList>
            <person name="Kananen K."/>
            <person name="Auerbach J.A."/>
            <person name="Kautto E."/>
            <person name="Blachly J.S."/>
        </authorList>
    </citation>
    <scope>NUCLEOTIDE SEQUENCE [LARGE SCALE GENOMIC DNA]</scope>
    <source>
        <strain evidence="2">B95-8</strain>
        <tissue evidence="2">Cell line</tissue>
    </source>
</reference>
<dbReference type="EMBL" id="JASSZA010000014">
    <property type="protein sequence ID" value="KAK2094134.1"/>
    <property type="molecule type" value="Genomic_DNA"/>
</dbReference>
<accession>A0ABQ9UBF1</accession>
<comment type="caution">
    <text evidence="2">The sequence shown here is derived from an EMBL/GenBank/DDBJ whole genome shotgun (WGS) entry which is preliminary data.</text>
</comment>